<dbReference type="CDD" id="cd04301">
    <property type="entry name" value="NAT_SF"/>
    <property type="match status" value="1"/>
</dbReference>
<feature type="domain" description="N-acetyltransferase" evidence="1">
    <location>
        <begin position="79"/>
        <end position="228"/>
    </location>
</feature>
<gene>
    <name evidence="2" type="ORF">Z519_04505</name>
</gene>
<dbReference type="PROSITE" id="PS51186">
    <property type="entry name" value="GNAT"/>
    <property type="match status" value="1"/>
</dbReference>
<dbReference type="InterPro" id="IPR016181">
    <property type="entry name" value="Acyl_CoA_acyltransferase"/>
</dbReference>
<dbReference type="Gene3D" id="3.40.630.30">
    <property type="match status" value="1"/>
</dbReference>
<dbReference type="EMBL" id="KN846985">
    <property type="protein sequence ID" value="KIW94529.1"/>
    <property type="molecule type" value="Genomic_DNA"/>
</dbReference>
<organism evidence="2 3">
    <name type="scientific">Cladophialophora bantiana (strain ATCC 10958 / CBS 173.52 / CDC B-1940 / NIH 8579)</name>
    <name type="common">Xylohypha bantiana</name>
    <dbReference type="NCBI Taxonomy" id="1442370"/>
    <lineage>
        <taxon>Eukaryota</taxon>
        <taxon>Fungi</taxon>
        <taxon>Dikarya</taxon>
        <taxon>Ascomycota</taxon>
        <taxon>Pezizomycotina</taxon>
        <taxon>Eurotiomycetes</taxon>
        <taxon>Chaetothyriomycetidae</taxon>
        <taxon>Chaetothyriales</taxon>
        <taxon>Herpotrichiellaceae</taxon>
        <taxon>Cladophialophora</taxon>
    </lineage>
</organism>
<evidence type="ECO:0000259" key="1">
    <source>
        <dbReference type="PROSITE" id="PS51186"/>
    </source>
</evidence>
<name>A0A0D2ICQ6_CLAB1</name>
<reference evidence="2" key="1">
    <citation type="submission" date="2015-01" db="EMBL/GenBank/DDBJ databases">
        <title>The Genome Sequence of Cladophialophora bantiana CBS 173.52.</title>
        <authorList>
            <consortium name="The Broad Institute Genomics Platform"/>
            <person name="Cuomo C."/>
            <person name="de Hoog S."/>
            <person name="Gorbushina A."/>
            <person name="Stielow B."/>
            <person name="Teixiera M."/>
            <person name="Abouelleil A."/>
            <person name="Chapman S.B."/>
            <person name="Priest M."/>
            <person name="Young S.K."/>
            <person name="Wortman J."/>
            <person name="Nusbaum C."/>
            <person name="Birren B."/>
        </authorList>
    </citation>
    <scope>NUCLEOTIDE SEQUENCE [LARGE SCALE GENOMIC DNA]</scope>
    <source>
        <strain evidence="2">CBS 173.52</strain>
    </source>
</reference>
<keyword evidence="3" id="KW-1185">Reference proteome</keyword>
<dbReference type="InterPro" id="IPR000182">
    <property type="entry name" value="GNAT_dom"/>
</dbReference>
<dbReference type="SUPFAM" id="SSF55729">
    <property type="entry name" value="Acyl-CoA N-acyltransferases (Nat)"/>
    <property type="match status" value="1"/>
</dbReference>
<accession>A0A0D2ICQ6</accession>
<dbReference type="RefSeq" id="XP_016621198.1">
    <property type="nucleotide sequence ID" value="XM_016762251.1"/>
</dbReference>
<dbReference type="GO" id="GO:0016747">
    <property type="term" value="F:acyltransferase activity, transferring groups other than amino-acyl groups"/>
    <property type="evidence" value="ECO:0007669"/>
    <property type="project" value="InterPro"/>
</dbReference>
<proteinExistence type="predicted"/>
<dbReference type="InterPro" id="IPR052523">
    <property type="entry name" value="Trichothecene_AcTrans"/>
</dbReference>
<evidence type="ECO:0000313" key="3">
    <source>
        <dbReference type="Proteomes" id="UP000053789"/>
    </source>
</evidence>
<dbReference type="GeneID" id="27697433"/>
<dbReference type="Proteomes" id="UP000053789">
    <property type="component" value="Unassembled WGS sequence"/>
</dbReference>
<sequence length="244" mass="28034">MHVRPARVTDLADLATIGRDAMFDDELTVFLAPYRHQHPECLRQGFLRRVKKRFYDGHLVLAAVSDENDFWWDGEEKVVGYLSATSTRQQKEEEMEKKSWLPFSWKAFELQLLRLEELFEWYTHADRSISRHAWLQFQNGVHDRGPLSDIKDYWDVDHLSVNPAYHRKGIGSTMVQYMQNVASKDNLPIVLVASKKGRPMYKRLGFVDCGACNMGGGLVAEAMAWYPSTLAISHSAGETEDVHS</sequence>
<dbReference type="PANTHER" id="PTHR42791">
    <property type="entry name" value="GNAT FAMILY ACETYLTRANSFERASE"/>
    <property type="match status" value="1"/>
</dbReference>
<dbReference type="HOGENOM" id="CLU_060131_3_2_1"/>
<dbReference type="PANTHER" id="PTHR42791:SF16">
    <property type="entry name" value="N-ACETYLTRANSFERASE DOMAIN-CONTAINING PROTEIN"/>
    <property type="match status" value="1"/>
</dbReference>
<dbReference type="Pfam" id="PF13673">
    <property type="entry name" value="Acetyltransf_10"/>
    <property type="match status" value="1"/>
</dbReference>
<dbReference type="OrthoDB" id="410198at2759"/>
<evidence type="ECO:0000313" key="2">
    <source>
        <dbReference type="EMBL" id="KIW94529.1"/>
    </source>
</evidence>
<protein>
    <recommendedName>
        <fullName evidence="1">N-acetyltransferase domain-containing protein</fullName>
    </recommendedName>
</protein>
<dbReference type="AlphaFoldDB" id="A0A0D2ICQ6"/>